<dbReference type="PROSITE" id="PS51257">
    <property type="entry name" value="PROKAR_LIPOPROTEIN"/>
    <property type="match status" value="1"/>
</dbReference>
<dbReference type="CDD" id="cd00037">
    <property type="entry name" value="CLECT"/>
    <property type="match status" value="1"/>
</dbReference>
<dbReference type="EMBL" id="SWCJ01000003">
    <property type="protein sequence ID" value="TKB56701.1"/>
    <property type="molecule type" value="Genomic_DNA"/>
</dbReference>
<keyword evidence="1" id="KW-0732">Signal</keyword>
<dbReference type="GO" id="GO:0030246">
    <property type="term" value="F:carbohydrate binding"/>
    <property type="evidence" value="ECO:0007669"/>
    <property type="project" value="UniProtKB-KW"/>
</dbReference>
<feature type="signal peptide" evidence="1">
    <location>
        <begin position="1"/>
        <end position="18"/>
    </location>
</feature>
<sequence>MSYVKTSLSLSILSLALAGCGGGDGDSSSTPSTPGPQPVDISSYTVIDGYLTNMLVFIDSNKDLRFQNGETIIGLTDAQGRVDASQINIMPDDQVVAEAITLKNSSKFPAQYQRSYTYDQDAPMNHFSDPFSLATTADNAVITPLSDIVVRLMNEQGMTEEEAKSFLLELLNKLGIDDIYQNHILNDDKVLKKVNQILLFSRMVDPDGYEKLYQELIALIIDIIQEMTAEQIEDHRFIIIPNRGPNTIAVVSAEQAALIQAQLQQQFSQPNFNFDVDFRSLFIDPDTNEDIVYFYGDQINAMGIEISQEPTDGVVSFSGSFDGSQSFDLSVMKFDISANGSRLDPKIVNFALSINGGEVSDNQKPVIQQERLEGLQWLFDSIELRQNQNISIDFETAFLFHDEENDPLKYRLQTNVPGMSFNCHVADCGTAVTFSGTPTDQLTNAWIKIDTNDGQHGPESSASSWSEVAKIDLGDITPDSNVDPRCSAYTSFSTERLNWDDAANYCASLGANLPSQGDLLQLHTDVETRSVCGWPDYHIWSNTSGGGSNYWAFNNKNYFHTTWDKSREFEVTCKR</sequence>
<keyword evidence="3" id="KW-1185">Reference proteome</keyword>
<gene>
    <name evidence="2" type="ORF">FCL42_06095</name>
</gene>
<proteinExistence type="predicted"/>
<comment type="caution">
    <text evidence="2">The sequence shown here is derived from an EMBL/GenBank/DDBJ whole genome shotgun (WGS) entry which is preliminary data.</text>
</comment>
<evidence type="ECO:0000256" key="1">
    <source>
        <dbReference type="SAM" id="SignalP"/>
    </source>
</evidence>
<evidence type="ECO:0000313" key="2">
    <source>
        <dbReference type="EMBL" id="TKB56701.1"/>
    </source>
</evidence>
<dbReference type="Proteomes" id="UP000305675">
    <property type="component" value="Unassembled WGS sequence"/>
</dbReference>
<reference evidence="2 3" key="1">
    <citation type="submission" date="2019-04" db="EMBL/GenBank/DDBJ databases">
        <authorList>
            <person name="Hwang J.C."/>
        </authorList>
    </citation>
    <scope>NUCLEOTIDE SEQUENCE [LARGE SCALE GENOMIC DNA]</scope>
    <source>
        <strain evidence="2 3">IMCC35002</strain>
    </source>
</reference>
<protein>
    <submittedName>
        <fullName evidence="2">C-type lectin domain-containing protein</fullName>
    </submittedName>
</protein>
<feature type="chain" id="PRO_5020401260" evidence="1">
    <location>
        <begin position="19"/>
        <end position="575"/>
    </location>
</feature>
<organism evidence="2 3">
    <name type="scientific">Ferrimonas aestuarii</name>
    <dbReference type="NCBI Taxonomy" id="2569539"/>
    <lineage>
        <taxon>Bacteria</taxon>
        <taxon>Pseudomonadati</taxon>
        <taxon>Pseudomonadota</taxon>
        <taxon>Gammaproteobacteria</taxon>
        <taxon>Alteromonadales</taxon>
        <taxon>Ferrimonadaceae</taxon>
        <taxon>Ferrimonas</taxon>
    </lineage>
</organism>
<accession>A0A4U1BV56</accession>
<name>A0A4U1BV56_9GAMM</name>
<dbReference type="OrthoDB" id="5897571at2"/>
<dbReference type="AlphaFoldDB" id="A0A4U1BV56"/>
<dbReference type="RefSeq" id="WP_136862505.1">
    <property type="nucleotide sequence ID" value="NZ_SWCJ01000003.1"/>
</dbReference>
<keyword evidence="2" id="KW-0430">Lectin</keyword>
<evidence type="ECO:0000313" key="3">
    <source>
        <dbReference type="Proteomes" id="UP000305675"/>
    </source>
</evidence>